<comment type="caution">
    <text evidence="1">The sequence shown here is derived from an EMBL/GenBank/DDBJ whole genome shotgun (WGS) entry which is preliminary data.</text>
</comment>
<gene>
    <name evidence="1" type="ORF">ENO26_08635</name>
</gene>
<dbReference type="AlphaFoldDB" id="A0A7J2U4W3"/>
<proteinExistence type="predicted"/>
<accession>A0A7J2U4W3</accession>
<dbReference type="EMBL" id="DSEU01000059">
    <property type="protein sequence ID" value="HEM67609.1"/>
    <property type="molecule type" value="Genomic_DNA"/>
</dbReference>
<protein>
    <submittedName>
        <fullName evidence="1">Uncharacterized protein</fullName>
    </submittedName>
</protein>
<name>A0A7J2U4W3_9CREN</name>
<evidence type="ECO:0000313" key="1">
    <source>
        <dbReference type="EMBL" id="HEM67609.1"/>
    </source>
</evidence>
<organism evidence="1">
    <name type="scientific">Ignisphaera aggregans</name>
    <dbReference type="NCBI Taxonomy" id="334771"/>
    <lineage>
        <taxon>Archaea</taxon>
        <taxon>Thermoproteota</taxon>
        <taxon>Thermoprotei</taxon>
        <taxon>Desulfurococcales</taxon>
        <taxon>Desulfurococcaceae</taxon>
        <taxon>Ignisphaera</taxon>
    </lineage>
</organism>
<sequence>MDRKFLSLFTDLVHSIKHSTEFLIEVLSYESIVRKEATELIRAEIWKIYWYAVAWKGIALRLQKERSEKRLA</sequence>
<reference evidence="1" key="1">
    <citation type="journal article" date="2020" name="mSystems">
        <title>Genome- and Community-Level Interaction Insights into Carbon Utilization and Element Cycling Functions of Hydrothermarchaeota in Hydrothermal Sediment.</title>
        <authorList>
            <person name="Zhou Z."/>
            <person name="Liu Y."/>
            <person name="Xu W."/>
            <person name="Pan J."/>
            <person name="Luo Z.H."/>
            <person name="Li M."/>
        </authorList>
    </citation>
    <scope>NUCLEOTIDE SEQUENCE [LARGE SCALE GENOMIC DNA]</scope>
    <source>
        <strain evidence="1">SpSt-125</strain>
    </source>
</reference>